<dbReference type="InterPro" id="IPR012340">
    <property type="entry name" value="NA-bd_OB-fold"/>
</dbReference>
<dbReference type="InterPro" id="IPR000977">
    <property type="entry name" value="DNA_ligase_ATP-dep"/>
</dbReference>
<dbReference type="InterPro" id="IPR036599">
    <property type="entry name" value="DNA_ligase_N_sf"/>
</dbReference>
<keyword evidence="2 12" id="KW-0436">Ligase</keyword>
<keyword evidence="5 12" id="KW-0547">Nucleotide-binding</keyword>
<dbReference type="GO" id="GO:0005524">
    <property type="term" value="F:ATP binding"/>
    <property type="evidence" value="ECO:0007669"/>
    <property type="project" value="UniProtKB-KW"/>
</dbReference>
<evidence type="ECO:0000259" key="14">
    <source>
        <dbReference type="PROSITE" id="PS50160"/>
    </source>
</evidence>
<dbReference type="NCBIfam" id="TIGR00574">
    <property type="entry name" value="dnl1"/>
    <property type="match status" value="1"/>
</dbReference>
<evidence type="ECO:0000256" key="12">
    <source>
        <dbReference type="RuleBase" id="RU000617"/>
    </source>
</evidence>
<comment type="similarity">
    <text evidence="1 13">Belongs to the ATP-dependent DNA ligase family.</text>
</comment>
<dbReference type="AlphaFoldDB" id="A0AAN1XZG4"/>
<dbReference type="InterPro" id="IPR050191">
    <property type="entry name" value="ATP-dep_DNA_ligase"/>
</dbReference>
<dbReference type="PROSITE" id="PS00697">
    <property type="entry name" value="DNA_LIGASE_A1"/>
    <property type="match status" value="1"/>
</dbReference>
<evidence type="ECO:0000313" key="15">
    <source>
        <dbReference type="EMBL" id="BDE07208.1"/>
    </source>
</evidence>
<name>A0AAN1XZG4_UNVUL</name>
<dbReference type="Gene3D" id="2.40.50.140">
    <property type="entry name" value="Nucleic acid-binding proteins"/>
    <property type="match status" value="1"/>
</dbReference>
<dbReference type="SUPFAM" id="SSF50249">
    <property type="entry name" value="Nucleic acid-binding proteins"/>
    <property type="match status" value="1"/>
</dbReference>
<evidence type="ECO:0000256" key="10">
    <source>
        <dbReference type="ARBA" id="ARBA00023306"/>
    </source>
</evidence>
<evidence type="ECO:0000256" key="2">
    <source>
        <dbReference type="ARBA" id="ARBA00022598"/>
    </source>
</evidence>
<dbReference type="Gene3D" id="1.10.3260.10">
    <property type="entry name" value="DNA ligase, ATP-dependent, N-terminal domain"/>
    <property type="match status" value="1"/>
</dbReference>
<keyword evidence="8 12" id="KW-0233">DNA recombination</keyword>
<keyword evidence="6 12" id="KW-0227">DNA damage</keyword>
<dbReference type="SUPFAM" id="SSF56091">
    <property type="entry name" value="DNA ligase/mRNA capping enzyme, catalytic domain"/>
    <property type="match status" value="1"/>
</dbReference>
<sequence length="568" mass="62478">MIAFARTCAAIAATASKLEKIALVGDYLRTLDDADVQAAARYFTGNPFPQAQERSLAVGGRTLIDAAVAMWGIDDAALAVAYRASGDLGAALGQFVRPSPDLGLFRETLTPSRLYALLVEIADAAGKSAQKRRRILCERIFSACTEPLEATYVIKIMTGELRIGLREGLVLDAVAGFARDPRAVRRAAAIAGDLGAVALAAKHDTLDQLAIAYHAPIAFMLASPIAYGSEYTELVSSAWLVEDKYDGIRIQAHVTPRRISLFSRTLNDVAASYPELVEALRALPGSCALDGEIVAIRDGRVLPFRFLQARLQRKDVAPDLLREVPVRLICFDALALDEEFLLDLPLAERRTRLAEVLAHADERTVAAAPWTALEERAAAETVHERFEASRERGNEGLVFKRTDSPYTPGRRGKSWLKLKRELATLDCVVVAVERGHGKRVGVLSDYTFAVRAGDDLAVIGKAYSGLTNVEIAEMTAWFEAHRLPPDEAHASYRRLALKRREILVEPSIVVEIAFDIIQRSELHASGFALRFPRIVRLRPDKRPQDADTVERVAEIYAEMLEREGMGDR</sequence>
<dbReference type="GO" id="GO:0003910">
    <property type="term" value="F:DNA ligase (ATP) activity"/>
    <property type="evidence" value="ECO:0007669"/>
    <property type="project" value="UniProtKB-EC"/>
</dbReference>
<dbReference type="Pfam" id="PF01068">
    <property type="entry name" value="DNA_ligase_A_M"/>
    <property type="match status" value="1"/>
</dbReference>
<keyword evidence="9 12" id="KW-0234">DNA repair</keyword>
<keyword evidence="10" id="KW-0131">Cell cycle</keyword>
<evidence type="ECO:0000256" key="11">
    <source>
        <dbReference type="ARBA" id="ARBA00034003"/>
    </source>
</evidence>
<evidence type="ECO:0000256" key="4">
    <source>
        <dbReference type="ARBA" id="ARBA00022705"/>
    </source>
</evidence>
<dbReference type="SUPFAM" id="SSF117018">
    <property type="entry name" value="ATP-dependent DNA ligase DNA-binding domain"/>
    <property type="match status" value="1"/>
</dbReference>
<dbReference type="GO" id="GO:0006281">
    <property type="term" value="P:DNA repair"/>
    <property type="evidence" value="ECO:0007669"/>
    <property type="project" value="UniProtKB-KW"/>
</dbReference>
<feature type="domain" description="ATP-dependent DNA ligase family profile" evidence="14">
    <location>
        <begin position="319"/>
        <end position="452"/>
    </location>
</feature>
<evidence type="ECO:0000256" key="8">
    <source>
        <dbReference type="ARBA" id="ARBA00023172"/>
    </source>
</evidence>
<dbReference type="PANTHER" id="PTHR45674:SF4">
    <property type="entry name" value="DNA LIGASE 1"/>
    <property type="match status" value="1"/>
</dbReference>
<evidence type="ECO:0000256" key="5">
    <source>
        <dbReference type="ARBA" id="ARBA00022741"/>
    </source>
</evidence>
<organism evidence="15 16">
    <name type="scientific">Vulcanimicrobium alpinum</name>
    <dbReference type="NCBI Taxonomy" id="3016050"/>
    <lineage>
        <taxon>Bacteria</taxon>
        <taxon>Bacillati</taxon>
        <taxon>Vulcanimicrobiota</taxon>
        <taxon>Vulcanimicrobiia</taxon>
        <taxon>Vulcanimicrobiales</taxon>
        <taxon>Vulcanimicrobiaceae</taxon>
        <taxon>Vulcanimicrobium</taxon>
    </lineage>
</organism>
<dbReference type="GO" id="GO:0071897">
    <property type="term" value="P:DNA biosynthetic process"/>
    <property type="evidence" value="ECO:0007669"/>
    <property type="project" value="InterPro"/>
</dbReference>
<protein>
    <recommendedName>
        <fullName evidence="12">DNA ligase</fullName>
        <ecNumber evidence="12">6.5.1.1</ecNumber>
    </recommendedName>
</protein>
<dbReference type="EMBL" id="AP025523">
    <property type="protein sequence ID" value="BDE07208.1"/>
    <property type="molecule type" value="Genomic_DNA"/>
</dbReference>
<keyword evidence="4" id="KW-0235">DNA replication</keyword>
<evidence type="ECO:0000256" key="1">
    <source>
        <dbReference type="ARBA" id="ARBA00007572"/>
    </source>
</evidence>
<evidence type="ECO:0000256" key="13">
    <source>
        <dbReference type="RuleBase" id="RU004196"/>
    </source>
</evidence>
<dbReference type="PROSITE" id="PS50160">
    <property type="entry name" value="DNA_LIGASE_A3"/>
    <property type="match status" value="1"/>
</dbReference>
<dbReference type="Pfam" id="PF04675">
    <property type="entry name" value="DNA_ligase_A_N"/>
    <property type="match status" value="1"/>
</dbReference>
<evidence type="ECO:0000256" key="9">
    <source>
        <dbReference type="ARBA" id="ARBA00023204"/>
    </source>
</evidence>
<dbReference type="Pfam" id="PF04679">
    <property type="entry name" value="DNA_ligase_A_C"/>
    <property type="match status" value="1"/>
</dbReference>
<dbReference type="GO" id="GO:0006260">
    <property type="term" value="P:DNA replication"/>
    <property type="evidence" value="ECO:0007669"/>
    <property type="project" value="UniProtKB-KW"/>
</dbReference>
<dbReference type="KEGG" id="vab:WPS_24840"/>
<dbReference type="EC" id="6.5.1.1" evidence="12"/>
<dbReference type="Gene3D" id="3.30.470.30">
    <property type="entry name" value="DNA ligase/mRNA capping enzyme"/>
    <property type="match status" value="1"/>
</dbReference>
<comment type="catalytic activity">
    <reaction evidence="11 12">
        <text>ATP + (deoxyribonucleotide)n-3'-hydroxyl + 5'-phospho-(deoxyribonucleotide)m = (deoxyribonucleotide)n+m + AMP + diphosphate.</text>
        <dbReference type="EC" id="6.5.1.1"/>
    </reaction>
</comment>
<dbReference type="GO" id="GO:0051301">
    <property type="term" value="P:cell division"/>
    <property type="evidence" value="ECO:0007669"/>
    <property type="project" value="UniProtKB-KW"/>
</dbReference>
<gene>
    <name evidence="15" type="ORF">WPS_24840</name>
</gene>
<dbReference type="InterPro" id="IPR016059">
    <property type="entry name" value="DNA_ligase_ATP-dep_CS"/>
</dbReference>
<dbReference type="GO" id="GO:0003677">
    <property type="term" value="F:DNA binding"/>
    <property type="evidence" value="ECO:0007669"/>
    <property type="project" value="InterPro"/>
</dbReference>
<evidence type="ECO:0000256" key="3">
    <source>
        <dbReference type="ARBA" id="ARBA00022618"/>
    </source>
</evidence>
<keyword evidence="16" id="KW-1185">Reference proteome</keyword>
<dbReference type="GO" id="GO:0006310">
    <property type="term" value="P:DNA recombination"/>
    <property type="evidence" value="ECO:0007669"/>
    <property type="project" value="UniProtKB-KW"/>
</dbReference>
<dbReference type="InterPro" id="IPR012308">
    <property type="entry name" value="DNA_ligase_ATP-dep_N"/>
</dbReference>
<keyword evidence="7 12" id="KW-0067">ATP-binding</keyword>
<reference evidence="15 16" key="1">
    <citation type="journal article" date="2022" name="ISME Commun">
        <title>Vulcanimicrobium alpinus gen. nov. sp. nov., the first cultivated representative of the candidate phylum 'Eremiobacterota', is a metabolically versatile aerobic anoxygenic phototroph.</title>
        <authorList>
            <person name="Yabe S."/>
            <person name="Muto K."/>
            <person name="Abe K."/>
            <person name="Yokota A."/>
            <person name="Staudigel H."/>
            <person name="Tebo B.M."/>
        </authorList>
    </citation>
    <scope>NUCLEOTIDE SEQUENCE [LARGE SCALE GENOMIC DNA]</scope>
    <source>
        <strain evidence="15 16">WC8-2</strain>
    </source>
</reference>
<evidence type="ECO:0000256" key="7">
    <source>
        <dbReference type="ARBA" id="ARBA00022840"/>
    </source>
</evidence>
<dbReference type="Proteomes" id="UP001317532">
    <property type="component" value="Chromosome"/>
</dbReference>
<dbReference type="PANTHER" id="PTHR45674">
    <property type="entry name" value="DNA LIGASE 1/3 FAMILY MEMBER"/>
    <property type="match status" value="1"/>
</dbReference>
<keyword evidence="3" id="KW-0132">Cell division</keyword>
<evidence type="ECO:0000313" key="16">
    <source>
        <dbReference type="Proteomes" id="UP001317532"/>
    </source>
</evidence>
<accession>A0AAN1XZG4</accession>
<dbReference type="InterPro" id="IPR012310">
    <property type="entry name" value="DNA_ligase_ATP-dep_cent"/>
</dbReference>
<proteinExistence type="inferred from homology"/>
<dbReference type="InterPro" id="IPR012309">
    <property type="entry name" value="DNA_ligase_ATP-dep_C"/>
</dbReference>
<evidence type="ECO:0000256" key="6">
    <source>
        <dbReference type="ARBA" id="ARBA00022763"/>
    </source>
</evidence>